<feature type="signal peptide" evidence="1">
    <location>
        <begin position="1"/>
        <end position="18"/>
    </location>
</feature>
<sequence length="154" mass="16154">MYFQHSILLATLLTLAPALPLTHTTRAGAPLPKPITNCTTAALLLPAPFRPTAVTLSTLLYAYYLPPSDPRVVNGTSDSLFDACLQTCAGYGLPGDCASVFQAGDVPAPPRFGSPGGWASVACELYGTQLAEADLEDLPEGEGWTEARAAELEC</sequence>
<gene>
    <name evidence="2" type="ORF">EJ06DRAFT_226648</name>
</gene>
<name>A0A6G1HL70_9PEZI</name>
<evidence type="ECO:0000313" key="2">
    <source>
        <dbReference type="EMBL" id="KAF2396599.1"/>
    </source>
</evidence>
<organism evidence="2 3">
    <name type="scientific">Trichodelitschia bisporula</name>
    <dbReference type="NCBI Taxonomy" id="703511"/>
    <lineage>
        <taxon>Eukaryota</taxon>
        <taxon>Fungi</taxon>
        <taxon>Dikarya</taxon>
        <taxon>Ascomycota</taxon>
        <taxon>Pezizomycotina</taxon>
        <taxon>Dothideomycetes</taxon>
        <taxon>Dothideomycetes incertae sedis</taxon>
        <taxon>Phaeotrichales</taxon>
        <taxon>Phaeotrichaceae</taxon>
        <taxon>Trichodelitschia</taxon>
    </lineage>
</organism>
<accession>A0A6G1HL70</accession>
<evidence type="ECO:0000313" key="3">
    <source>
        <dbReference type="Proteomes" id="UP000799640"/>
    </source>
</evidence>
<keyword evidence="1" id="KW-0732">Signal</keyword>
<evidence type="ECO:0000256" key="1">
    <source>
        <dbReference type="SAM" id="SignalP"/>
    </source>
</evidence>
<keyword evidence="3" id="KW-1185">Reference proteome</keyword>
<reference evidence="2" key="1">
    <citation type="journal article" date="2020" name="Stud. Mycol.">
        <title>101 Dothideomycetes genomes: a test case for predicting lifestyles and emergence of pathogens.</title>
        <authorList>
            <person name="Haridas S."/>
            <person name="Albert R."/>
            <person name="Binder M."/>
            <person name="Bloem J."/>
            <person name="Labutti K."/>
            <person name="Salamov A."/>
            <person name="Andreopoulos B."/>
            <person name="Baker S."/>
            <person name="Barry K."/>
            <person name="Bills G."/>
            <person name="Bluhm B."/>
            <person name="Cannon C."/>
            <person name="Castanera R."/>
            <person name="Culley D."/>
            <person name="Daum C."/>
            <person name="Ezra D."/>
            <person name="Gonzalez J."/>
            <person name="Henrissat B."/>
            <person name="Kuo A."/>
            <person name="Liang C."/>
            <person name="Lipzen A."/>
            <person name="Lutzoni F."/>
            <person name="Magnuson J."/>
            <person name="Mondo S."/>
            <person name="Nolan M."/>
            <person name="Ohm R."/>
            <person name="Pangilinan J."/>
            <person name="Park H.-J."/>
            <person name="Ramirez L."/>
            <person name="Alfaro M."/>
            <person name="Sun H."/>
            <person name="Tritt A."/>
            <person name="Yoshinaga Y."/>
            <person name="Zwiers L.-H."/>
            <person name="Turgeon B."/>
            <person name="Goodwin S."/>
            <person name="Spatafora J."/>
            <person name="Crous P."/>
            <person name="Grigoriev I."/>
        </authorList>
    </citation>
    <scope>NUCLEOTIDE SEQUENCE</scope>
    <source>
        <strain evidence="2">CBS 262.69</strain>
    </source>
</reference>
<proteinExistence type="predicted"/>
<dbReference type="Proteomes" id="UP000799640">
    <property type="component" value="Unassembled WGS sequence"/>
</dbReference>
<protein>
    <recommendedName>
        <fullName evidence="4">Apple domain-containing protein</fullName>
    </recommendedName>
</protein>
<dbReference type="AlphaFoldDB" id="A0A6G1HL70"/>
<dbReference type="EMBL" id="ML996706">
    <property type="protein sequence ID" value="KAF2396599.1"/>
    <property type="molecule type" value="Genomic_DNA"/>
</dbReference>
<dbReference type="OrthoDB" id="3938895at2759"/>
<evidence type="ECO:0008006" key="4">
    <source>
        <dbReference type="Google" id="ProtNLM"/>
    </source>
</evidence>
<feature type="chain" id="PRO_5026224450" description="Apple domain-containing protein" evidence="1">
    <location>
        <begin position="19"/>
        <end position="154"/>
    </location>
</feature>